<dbReference type="Proteomes" id="UP001374535">
    <property type="component" value="Chromosome 8"/>
</dbReference>
<keyword evidence="6 7" id="KW-0472">Membrane</keyword>
<keyword evidence="9" id="KW-1185">Reference proteome</keyword>
<keyword evidence="5 7" id="KW-1133">Transmembrane helix</keyword>
<evidence type="ECO:0000313" key="9">
    <source>
        <dbReference type="Proteomes" id="UP001374535"/>
    </source>
</evidence>
<evidence type="ECO:0000256" key="4">
    <source>
        <dbReference type="ARBA" id="ARBA00022692"/>
    </source>
</evidence>
<evidence type="ECO:0000256" key="1">
    <source>
        <dbReference type="ARBA" id="ARBA00004119"/>
    </source>
</evidence>
<proteinExistence type="inferred from homology"/>
<dbReference type="GO" id="GO:0009941">
    <property type="term" value="C:chloroplast envelope"/>
    <property type="evidence" value="ECO:0007669"/>
    <property type="project" value="UniProtKB-SubCell"/>
</dbReference>
<comment type="subcellular location">
    <subcellularLocation>
        <location evidence="2">Membrane</location>
        <topology evidence="2">Multi-pass membrane protein</topology>
    </subcellularLocation>
    <subcellularLocation>
        <location evidence="1">Plastid</location>
        <location evidence="1">Chloroplast envelope</location>
    </subcellularLocation>
</comment>
<feature type="transmembrane region" description="Helical" evidence="7">
    <location>
        <begin position="240"/>
        <end position="261"/>
    </location>
</feature>
<dbReference type="InterPro" id="IPR002657">
    <property type="entry name" value="BilAc:Na_symport/Acr3"/>
</dbReference>
<name>A0AAQ3RP94_VIGMU</name>
<organism evidence="8 9">
    <name type="scientific">Vigna mungo</name>
    <name type="common">Black gram</name>
    <name type="synonym">Phaseolus mungo</name>
    <dbReference type="NCBI Taxonomy" id="3915"/>
    <lineage>
        <taxon>Eukaryota</taxon>
        <taxon>Viridiplantae</taxon>
        <taxon>Streptophyta</taxon>
        <taxon>Embryophyta</taxon>
        <taxon>Tracheophyta</taxon>
        <taxon>Spermatophyta</taxon>
        <taxon>Magnoliopsida</taxon>
        <taxon>eudicotyledons</taxon>
        <taxon>Gunneridae</taxon>
        <taxon>Pentapetalae</taxon>
        <taxon>rosids</taxon>
        <taxon>fabids</taxon>
        <taxon>Fabales</taxon>
        <taxon>Fabaceae</taxon>
        <taxon>Papilionoideae</taxon>
        <taxon>50 kb inversion clade</taxon>
        <taxon>NPAAA clade</taxon>
        <taxon>indigoferoid/millettioid clade</taxon>
        <taxon>Phaseoleae</taxon>
        <taxon>Vigna</taxon>
    </lineage>
</organism>
<evidence type="ECO:0000256" key="6">
    <source>
        <dbReference type="ARBA" id="ARBA00023136"/>
    </source>
</evidence>
<dbReference type="AlphaFoldDB" id="A0AAQ3RP94"/>
<accession>A0AAQ3RP94</accession>
<sequence>MQASIACSLHVNRVNLLQSHANHLPQTTLRLKPPYYAFTHRSPSGITLKCNSQPQPLLNLCTPRVRSSNVGPLRCGISSNMYGGKENRGVGEWLVLASEVLSTAFPLWVSIGCAVGLMKPSYFNWVTPKLTIIGLNIIMLGMGMTLSIDDLRGTLSMAKQVLYAFALQYSVMPLSGFLISKIFNLPPHFAAGLILIGGCPGVVIYGILQMMTPFVTAKLGGKFVTVDASGLLFFQPIVKFVSPMMPPFAVTSVAILCGNAIAQSSSAILVCGAEVILATFVLHASGFLFGYVFSRLIGLDLSSSRTISTQVGMKNSILGVVLAMKHFEDPMAAVPAAVSTVCQSIIAKGRVQSHTNPVPTAISLKPHPTLTSTVSSSDLTLRCKVHPLQLLNLSTSRISSFRAGQLQCGNSSNRYRGNEGRGLREWIEQVGEALSAAFPLWVTIACLLGLFRPSCFNWVTPKLNIFGLTVIMLGMGMTLTLDDLRGALSMPREVLSGFVLQYSVMPFCGFLVSKLLNLPSHYAAGLILLGCCPGGTASNIITYLARGNVALSVIMTAASTICAVKMKYCLVGLPYGNKAEANREGSVVLPGRLKLDNVLYTL</sequence>
<feature type="transmembrane region" description="Helical" evidence="7">
    <location>
        <begin position="522"/>
        <end position="545"/>
    </location>
</feature>
<keyword evidence="4 7" id="KW-0812">Transmembrane</keyword>
<dbReference type="InterPro" id="IPR004710">
    <property type="entry name" value="Bilac:Na_transpt"/>
</dbReference>
<feature type="transmembrane region" description="Helical" evidence="7">
    <location>
        <begin position="267"/>
        <end position="293"/>
    </location>
</feature>
<feature type="transmembrane region" description="Helical" evidence="7">
    <location>
        <begin position="189"/>
        <end position="208"/>
    </location>
</feature>
<feature type="transmembrane region" description="Helical" evidence="7">
    <location>
        <begin position="161"/>
        <end position="183"/>
    </location>
</feature>
<feature type="transmembrane region" description="Helical" evidence="7">
    <location>
        <begin position="494"/>
        <end position="516"/>
    </location>
</feature>
<feature type="transmembrane region" description="Helical" evidence="7">
    <location>
        <begin position="130"/>
        <end position="149"/>
    </location>
</feature>
<dbReference type="PANTHER" id="PTHR10361">
    <property type="entry name" value="SODIUM-BILE ACID COTRANSPORTER"/>
    <property type="match status" value="1"/>
</dbReference>
<comment type="similarity">
    <text evidence="3">Belongs to the bile acid:sodium symporter (BASS) (TC 2.A.28) family.</text>
</comment>
<reference evidence="8 9" key="1">
    <citation type="journal article" date="2023" name="Life. Sci Alliance">
        <title>Evolutionary insights into 3D genome organization and epigenetic landscape of Vigna mungo.</title>
        <authorList>
            <person name="Junaid A."/>
            <person name="Singh B."/>
            <person name="Bhatia S."/>
        </authorList>
    </citation>
    <scope>NUCLEOTIDE SEQUENCE [LARGE SCALE GENOMIC DNA]</scope>
    <source>
        <strain evidence="8">Urdbean</strain>
    </source>
</reference>
<evidence type="ECO:0000256" key="2">
    <source>
        <dbReference type="ARBA" id="ARBA00004141"/>
    </source>
</evidence>
<evidence type="ECO:0000313" key="8">
    <source>
        <dbReference type="EMBL" id="WVY99733.1"/>
    </source>
</evidence>
<dbReference type="PANTHER" id="PTHR10361:SF28">
    <property type="entry name" value="P3 PROTEIN-RELATED"/>
    <property type="match status" value="1"/>
</dbReference>
<dbReference type="Pfam" id="PF01758">
    <property type="entry name" value="SBF"/>
    <property type="match status" value="2"/>
</dbReference>
<feature type="transmembrane region" description="Helical" evidence="7">
    <location>
        <begin position="433"/>
        <end position="451"/>
    </location>
</feature>
<gene>
    <name evidence="8" type="ORF">V8G54_025803</name>
</gene>
<evidence type="ECO:0000256" key="5">
    <source>
        <dbReference type="ARBA" id="ARBA00022989"/>
    </source>
</evidence>
<evidence type="ECO:0000256" key="3">
    <source>
        <dbReference type="ARBA" id="ARBA00006528"/>
    </source>
</evidence>
<feature type="transmembrane region" description="Helical" evidence="7">
    <location>
        <begin position="463"/>
        <end position="482"/>
    </location>
</feature>
<dbReference type="InterPro" id="IPR038770">
    <property type="entry name" value="Na+/solute_symporter_sf"/>
</dbReference>
<protein>
    <submittedName>
        <fullName evidence="8">Uncharacterized protein</fullName>
    </submittedName>
</protein>
<dbReference type="EMBL" id="CP144693">
    <property type="protein sequence ID" value="WVY99733.1"/>
    <property type="molecule type" value="Genomic_DNA"/>
</dbReference>
<evidence type="ECO:0000256" key="7">
    <source>
        <dbReference type="SAM" id="Phobius"/>
    </source>
</evidence>
<dbReference type="GO" id="GO:0016020">
    <property type="term" value="C:membrane"/>
    <property type="evidence" value="ECO:0007669"/>
    <property type="project" value="UniProtKB-SubCell"/>
</dbReference>
<dbReference type="Gene3D" id="1.20.1530.20">
    <property type="match status" value="3"/>
</dbReference>
<feature type="transmembrane region" description="Helical" evidence="7">
    <location>
        <begin position="93"/>
        <end position="118"/>
    </location>
</feature>